<proteinExistence type="predicted"/>
<evidence type="ECO:0000313" key="3">
    <source>
        <dbReference type="Proteomes" id="UP000002051"/>
    </source>
</evidence>
<dbReference type="EnsemblPlants" id="AET01329">
    <property type="protein sequence ID" value="AET01329"/>
    <property type="gene ID" value="MTR_8g011260"/>
</dbReference>
<dbReference type="Proteomes" id="UP000002051">
    <property type="component" value="Chromosome 8"/>
</dbReference>
<gene>
    <name evidence="1" type="ordered locus">MTR_8g011260</name>
</gene>
<sequence length="73" mass="8640">MSFFLLKNKETGFSVFEHVEIRHADFAVEMVDEIEESHIPKVRSTLRITLKKTIMQNLEINELDKNMIFDKTL</sequence>
<organism evidence="1 3">
    <name type="scientific">Medicago truncatula</name>
    <name type="common">Barrel medic</name>
    <name type="synonym">Medicago tribuloides</name>
    <dbReference type="NCBI Taxonomy" id="3880"/>
    <lineage>
        <taxon>Eukaryota</taxon>
        <taxon>Viridiplantae</taxon>
        <taxon>Streptophyta</taxon>
        <taxon>Embryophyta</taxon>
        <taxon>Tracheophyta</taxon>
        <taxon>Spermatophyta</taxon>
        <taxon>Magnoliopsida</taxon>
        <taxon>eudicotyledons</taxon>
        <taxon>Gunneridae</taxon>
        <taxon>Pentapetalae</taxon>
        <taxon>rosids</taxon>
        <taxon>fabids</taxon>
        <taxon>Fabales</taxon>
        <taxon>Fabaceae</taxon>
        <taxon>Papilionoideae</taxon>
        <taxon>50 kb inversion clade</taxon>
        <taxon>NPAAA clade</taxon>
        <taxon>Hologalegina</taxon>
        <taxon>IRL clade</taxon>
        <taxon>Trifolieae</taxon>
        <taxon>Medicago</taxon>
    </lineage>
</organism>
<dbReference type="PaxDb" id="3880-AET01329"/>
<keyword evidence="3" id="KW-1185">Reference proteome</keyword>
<dbReference type="EMBL" id="CM001224">
    <property type="protein sequence ID" value="AET01329.1"/>
    <property type="molecule type" value="Genomic_DNA"/>
</dbReference>
<reference evidence="1 3" key="1">
    <citation type="journal article" date="2011" name="Nature">
        <title>The Medicago genome provides insight into the evolution of rhizobial symbioses.</title>
        <authorList>
            <person name="Young N.D."/>
            <person name="Debelle F."/>
            <person name="Oldroyd G.E."/>
            <person name="Geurts R."/>
            <person name="Cannon S.B."/>
            <person name="Udvardi M.K."/>
            <person name="Benedito V.A."/>
            <person name="Mayer K.F."/>
            <person name="Gouzy J."/>
            <person name="Schoof H."/>
            <person name="Van de Peer Y."/>
            <person name="Proost S."/>
            <person name="Cook D.R."/>
            <person name="Meyers B.C."/>
            <person name="Spannagl M."/>
            <person name="Cheung F."/>
            <person name="De Mita S."/>
            <person name="Krishnakumar V."/>
            <person name="Gundlach H."/>
            <person name="Zhou S."/>
            <person name="Mudge J."/>
            <person name="Bharti A.K."/>
            <person name="Murray J.D."/>
            <person name="Naoumkina M.A."/>
            <person name="Rosen B."/>
            <person name="Silverstein K.A."/>
            <person name="Tang H."/>
            <person name="Rombauts S."/>
            <person name="Zhao P.X."/>
            <person name="Zhou P."/>
            <person name="Barbe V."/>
            <person name="Bardou P."/>
            <person name="Bechner M."/>
            <person name="Bellec A."/>
            <person name="Berger A."/>
            <person name="Berges H."/>
            <person name="Bidwell S."/>
            <person name="Bisseling T."/>
            <person name="Choisne N."/>
            <person name="Couloux A."/>
            <person name="Denny R."/>
            <person name="Deshpande S."/>
            <person name="Dai X."/>
            <person name="Doyle J.J."/>
            <person name="Dudez A.M."/>
            <person name="Farmer A.D."/>
            <person name="Fouteau S."/>
            <person name="Franken C."/>
            <person name="Gibelin C."/>
            <person name="Gish J."/>
            <person name="Goldstein S."/>
            <person name="Gonzalez A.J."/>
            <person name="Green P.J."/>
            <person name="Hallab A."/>
            <person name="Hartog M."/>
            <person name="Hua A."/>
            <person name="Humphray S.J."/>
            <person name="Jeong D.H."/>
            <person name="Jing Y."/>
            <person name="Jocker A."/>
            <person name="Kenton S.M."/>
            <person name="Kim D.J."/>
            <person name="Klee K."/>
            <person name="Lai H."/>
            <person name="Lang C."/>
            <person name="Lin S."/>
            <person name="Macmil S.L."/>
            <person name="Magdelenat G."/>
            <person name="Matthews L."/>
            <person name="McCorrison J."/>
            <person name="Monaghan E.L."/>
            <person name="Mun J.H."/>
            <person name="Najar F.Z."/>
            <person name="Nicholson C."/>
            <person name="Noirot C."/>
            <person name="O'Bleness M."/>
            <person name="Paule C.R."/>
            <person name="Poulain J."/>
            <person name="Prion F."/>
            <person name="Qin B."/>
            <person name="Qu C."/>
            <person name="Retzel E.F."/>
            <person name="Riddle C."/>
            <person name="Sallet E."/>
            <person name="Samain S."/>
            <person name="Samson N."/>
            <person name="Sanders I."/>
            <person name="Saurat O."/>
            <person name="Scarpelli C."/>
            <person name="Schiex T."/>
            <person name="Segurens B."/>
            <person name="Severin A.J."/>
            <person name="Sherrier D.J."/>
            <person name="Shi R."/>
            <person name="Sims S."/>
            <person name="Singer S.R."/>
            <person name="Sinharoy S."/>
            <person name="Sterck L."/>
            <person name="Viollet A."/>
            <person name="Wang B.B."/>
            <person name="Wang K."/>
            <person name="Wang M."/>
            <person name="Wang X."/>
            <person name="Warfsmann J."/>
            <person name="Weissenbach J."/>
            <person name="White D.D."/>
            <person name="White J.D."/>
            <person name="Wiley G.B."/>
            <person name="Wincker P."/>
            <person name="Xing Y."/>
            <person name="Yang L."/>
            <person name="Yao Z."/>
            <person name="Ying F."/>
            <person name="Zhai J."/>
            <person name="Zhou L."/>
            <person name="Zuber A."/>
            <person name="Denarie J."/>
            <person name="Dixon R.A."/>
            <person name="May G.D."/>
            <person name="Schwartz D.C."/>
            <person name="Rogers J."/>
            <person name="Quetier F."/>
            <person name="Town C.D."/>
            <person name="Roe B.A."/>
        </authorList>
    </citation>
    <scope>NUCLEOTIDE SEQUENCE [LARGE SCALE GENOMIC DNA]</scope>
    <source>
        <strain evidence="1">A17</strain>
        <strain evidence="2 3">cv. Jemalong A17</strain>
    </source>
</reference>
<protein>
    <submittedName>
        <fullName evidence="1 2">Uncharacterized protein</fullName>
    </submittedName>
</protein>
<accession>G7LEA5</accession>
<reference evidence="2" key="3">
    <citation type="submission" date="2015-04" db="UniProtKB">
        <authorList>
            <consortium name="EnsemblPlants"/>
        </authorList>
    </citation>
    <scope>IDENTIFICATION</scope>
    <source>
        <strain evidence="2">cv. Jemalong A17</strain>
    </source>
</reference>
<evidence type="ECO:0000313" key="2">
    <source>
        <dbReference type="EnsemblPlants" id="AET01329"/>
    </source>
</evidence>
<dbReference type="AlphaFoldDB" id="G7LEA5"/>
<name>G7LEA5_MEDTR</name>
<reference evidence="1 3" key="2">
    <citation type="journal article" date="2014" name="BMC Genomics">
        <title>An improved genome release (version Mt4.0) for the model legume Medicago truncatula.</title>
        <authorList>
            <person name="Tang H."/>
            <person name="Krishnakumar V."/>
            <person name="Bidwell S."/>
            <person name="Rosen B."/>
            <person name="Chan A."/>
            <person name="Zhou S."/>
            <person name="Gentzbittel L."/>
            <person name="Childs K.L."/>
            <person name="Yandell M."/>
            <person name="Gundlach H."/>
            <person name="Mayer K.F."/>
            <person name="Schwartz D.C."/>
            <person name="Town C.D."/>
        </authorList>
    </citation>
    <scope>GENOME REANNOTATION</scope>
    <source>
        <strain evidence="2 3">cv. Jemalong A17</strain>
    </source>
</reference>
<evidence type="ECO:0000313" key="1">
    <source>
        <dbReference type="EMBL" id="AET01329.1"/>
    </source>
</evidence>
<dbReference type="HOGENOM" id="CLU_2708599_0_0_1"/>